<dbReference type="EMBL" id="JBGFUD010000186">
    <property type="protein sequence ID" value="MFH4973922.1"/>
    <property type="molecule type" value="Genomic_DNA"/>
</dbReference>
<dbReference type="Gene3D" id="1.25.40.90">
    <property type="match status" value="1"/>
</dbReference>
<dbReference type="AlphaFoldDB" id="A0ABD6EB62"/>
<dbReference type="InterPro" id="IPR032337">
    <property type="entry name" value="RPRD1A/B_C"/>
</dbReference>
<dbReference type="Pfam" id="PF16566">
    <property type="entry name" value="CREPT"/>
    <property type="match status" value="1"/>
</dbReference>
<dbReference type="SMART" id="SM00582">
    <property type="entry name" value="RPR"/>
    <property type="match status" value="1"/>
</dbReference>
<evidence type="ECO:0000259" key="1">
    <source>
        <dbReference type="PROSITE" id="PS51391"/>
    </source>
</evidence>
<dbReference type="SUPFAM" id="SSF48464">
    <property type="entry name" value="ENTH/VHS domain"/>
    <property type="match status" value="1"/>
</dbReference>
<dbReference type="InterPro" id="IPR006569">
    <property type="entry name" value="CID_dom"/>
</dbReference>
<dbReference type="Proteomes" id="UP001608902">
    <property type="component" value="Unassembled WGS sequence"/>
</dbReference>
<evidence type="ECO:0000313" key="3">
    <source>
        <dbReference type="Proteomes" id="UP001608902"/>
    </source>
</evidence>
<dbReference type="Gene3D" id="6.10.250.2560">
    <property type="match status" value="1"/>
</dbReference>
<evidence type="ECO:0000313" key="2">
    <source>
        <dbReference type="EMBL" id="MFH4973922.1"/>
    </source>
</evidence>
<gene>
    <name evidence="2" type="ORF">AB6A40_000631</name>
</gene>
<organism evidence="2 3">
    <name type="scientific">Gnathostoma spinigerum</name>
    <dbReference type="NCBI Taxonomy" id="75299"/>
    <lineage>
        <taxon>Eukaryota</taxon>
        <taxon>Metazoa</taxon>
        <taxon>Ecdysozoa</taxon>
        <taxon>Nematoda</taxon>
        <taxon>Chromadorea</taxon>
        <taxon>Rhabditida</taxon>
        <taxon>Spirurina</taxon>
        <taxon>Gnathostomatomorpha</taxon>
        <taxon>Gnathostomatoidea</taxon>
        <taxon>Gnathostomatidae</taxon>
        <taxon>Gnathostoma</taxon>
    </lineage>
</organism>
<dbReference type="PANTHER" id="PTHR12460">
    <property type="entry name" value="CYCLIN-DEPENDENT KINASE INHIBITOR-RELATED PROTEIN"/>
    <property type="match status" value="1"/>
</dbReference>
<feature type="domain" description="CID" evidence="1">
    <location>
        <begin position="59"/>
        <end position="193"/>
    </location>
</feature>
<comment type="caution">
    <text evidence="2">The sequence shown here is derived from an EMBL/GenBank/DDBJ whole genome shotgun (WGS) entry which is preliminary data.</text>
</comment>
<proteinExistence type="predicted"/>
<dbReference type="PROSITE" id="PS51391">
    <property type="entry name" value="CID"/>
    <property type="match status" value="1"/>
</dbReference>
<reference evidence="2 3" key="1">
    <citation type="submission" date="2024-08" db="EMBL/GenBank/DDBJ databases">
        <title>Gnathostoma spinigerum genome.</title>
        <authorList>
            <person name="Gonzalez-Bertolin B."/>
            <person name="Monzon S."/>
            <person name="Zaballos A."/>
            <person name="Jimenez P."/>
            <person name="Dekumyoy P."/>
            <person name="Varona S."/>
            <person name="Cuesta I."/>
            <person name="Sumanam S."/>
            <person name="Adisakwattana P."/>
            <person name="Gasser R.B."/>
            <person name="Hernandez-Gonzalez A."/>
            <person name="Young N.D."/>
            <person name="Perteguer M.J."/>
        </authorList>
    </citation>
    <scope>NUCLEOTIDE SEQUENCE [LARGE SCALE GENOMIC DNA]</scope>
    <source>
        <strain evidence="2">AL3</strain>
        <tissue evidence="2">Liver</tissue>
    </source>
</reference>
<dbReference type="InterPro" id="IPR008942">
    <property type="entry name" value="ENTH_VHS"/>
</dbReference>
<accession>A0ABD6EB62</accession>
<name>A0ABD6EB62_9BILA</name>
<protein>
    <recommendedName>
        <fullName evidence="1">CID domain-containing protein</fullName>
    </recommendedName>
</protein>
<dbReference type="PANTHER" id="PTHR12460:SF0">
    <property type="entry name" value="CID DOMAIN-CONTAINING PROTEIN-RELATED"/>
    <property type="match status" value="1"/>
</dbReference>
<sequence>MRSGYEACLSYGEISVSVNEMNGRVCHAWRPMPKWKHPVGTKYPGANCPFRSYRILRCMAGFSETAMIQRLQTLTPTSQSIQTLSMWVLHHQKKHADAIVQVWLKEVRQETQPSRLISLLYLANDVIQNSRKQCPDFMTLFFTVLEPAFRHISIHADSQVVVALKKIVNVFKDRQIYSTPKIERLVMAVTSSLKGIHLIEFNIDLSRDESSTDGHPRLRMTPITPTTPPLFLKQSSAAIDSPQLSGQTTLSPEAKKAKLDAASFDFNVMVQTTDNLLQGLKKLEESPSADAETRQLIASFPVSIANPSFLKSIKNETEARQLLAKIREAEPVVKEYCKRLSEEMAERRNVQRLLTEFADCLRAGSIRNDQMLSTVAEKFAKLIEQKSEVQKHFESLPDLSQMPSDAMVPLPSLGELFKNTKSESVERSK</sequence>
<keyword evidence="3" id="KW-1185">Reference proteome</keyword>
<dbReference type="CDD" id="cd17002">
    <property type="entry name" value="CID_RPRD1"/>
    <property type="match status" value="1"/>
</dbReference>
<dbReference type="Pfam" id="PF04818">
    <property type="entry name" value="CID"/>
    <property type="match status" value="1"/>
</dbReference>